<dbReference type="OMA" id="WQKSRCC"/>
<protein>
    <submittedName>
        <fullName evidence="1">Uncharacterized protein</fullName>
    </submittedName>
</protein>
<dbReference type="AlphaFoldDB" id="A0AAE9DVT9"/>
<dbReference type="Proteomes" id="UP000827892">
    <property type="component" value="Chromosome I"/>
</dbReference>
<proteinExistence type="predicted"/>
<evidence type="ECO:0000313" key="2">
    <source>
        <dbReference type="Proteomes" id="UP000827892"/>
    </source>
</evidence>
<reference evidence="1 2" key="1">
    <citation type="submission" date="2022-05" db="EMBL/GenBank/DDBJ databases">
        <title>Chromosome-level reference genomes for two strains of Caenorhabditis briggsae: an improved platform for comparative genomics.</title>
        <authorList>
            <person name="Stevens L."/>
            <person name="Andersen E.C."/>
        </authorList>
    </citation>
    <scope>NUCLEOTIDE SEQUENCE [LARGE SCALE GENOMIC DNA]</scope>
    <source>
        <strain evidence="1">QX1410_ONT</strain>
        <tissue evidence="1">Whole-organism</tissue>
    </source>
</reference>
<name>A0AAE9DVT9_CAEBR</name>
<evidence type="ECO:0000313" key="1">
    <source>
        <dbReference type="EMBL" id="ULU13089.1"/>
    </source>
</evidence>
<gene>
    <name evidence="1" type="ORF">L3Y34_015940</name>
</gene>
<dbReference type="EMBL" id="CP090891">
    <property type="protein sequence ID" value="ULU13089.1"/>
    <property type="molecule type" value="Genomic_DNA"/>
</dbReference>
<sequence>MCFFTHTVVLGVGYWIGKQYSDGFRVSQLPIDPNNPNTQEYVIHVEKKPNCAFWQKSRCCEEHPSVPKKEE</sequence>
<organism evidence="1 2">
    <name type="scientific">Caenorhabditis briggsae</name>
    <dbReference type="NCBI Taxonomy" id="6238"/>
    <lineage>
        <taxon>Eukaryota</taxon>
        <taxon>Metazoa</taxon>
        <taxon>Ecdysozoa</taxon>
        <taxon>Nematoda</taxon>
        <taxon>Chromadorea</taxon>
        <taxon>Rhabditida</taxon>
        <taxon>Rhabditina</taxon>
        <taxon>Rhabditomorpha</taxon>
        <taxon>Rhabditoidea</taxon>
        <taxon>Rhabditidae</taxon>
        <taxon>Peloderinae</taxon>
        <taxon>Caenorhabditis</taxon>
    </lineage>
</organism>
<dbReference type="KEGG" id="cbr:CBG_12812"/>
<accession>A0AAE9DVT9</accession>